<dbReference type="OrthoDB" id="272549at2759"/>
<keyword evidence="3" id="KW-0206">Cytoskeleton</keyword>
<evidence type="ECO:0000313" key="5">
    <source>
        <dbReference type="Proteomes" id="UP000266841"/>
    </source>
</evidence>
<comment type="subcellular location">
    <subcellularLocation>
        <location evidence="1">Cytoplasm</location>
        <location evidence="1">Cytoskeleton</location>
    </subcellularLocation>
</comment>
<keyword evidence="2" id="KW-0963">Cytoplasm</keyword>
<accession>K0SJ16</accession>
<dbReference type="SUPFAM" id="SSF52047">
    <property type="entry name" value="RNI-like"/>
    <property type="match status" value="1"/>
</dbReference>
<evidence type="ECO:0000256" key="2">
    <source>
        <dbReference type="ARBA" id="ARBA00022490"/>
    </source>
</evidence>
<dbReference type="PANTHER" id="PTHR24107">
    <property type="entry name" value="YNEIN REGULATORY COMPLEX SUBUNIT 5"/>
    <property type="match status" value="1"/>
</dbReference>
<gene>
    <name evidence="4" type="ORF">THAOC_21382</name>
</gene>
<keyword evidence="5" id="KW-1185">Reference proteome</keyword>
<name>K0SJ16_THAOC</name>
<evidence type="ECO:0000256" key="1">
    <source>
        <dbReference type="ARBA" id="ARBA00004245"/>
    </source>
</evidence>
<dbReference type="InterPro" id="IPR032675">
    <property type="entry name" value="LRR_dom_sf"/>
</dbReference>
<dbReference type="PANTHER" id="PTHR24107:SF2">
    <property type="entry name" value="NLR FAMILY CARD DOMAIN CONTAINING 3"/>
    <property type="match status" value="1"/>
</dbReference>
<reference evidence="4 5" key="1">
    <citation type="journal article" date="2012" name="Genome Biol.">
        <title>Genome and low-iron response of an oceanic diatom adapted to chronic iron limitation.</title>
        <authorList>
            <person name="Lommer M."/>
            <person name="Specht M."/>
            <person name="Roy A.S."/>
            <person name="Kraemer L."/>
            <person name="Andreson R."/>
            <person name="Gutowska M.A."/>
            <person name="Wolf J."/>
            <person name="Bergner S.V."/>
            <person name="Schilhabel M.B."/>
            <person name="Klostermeier U.C."/>
            <person name="Beiko R.G."/>
            <person name="Rosenstiel P."/>
            <person name="Hippler M."/>
            <person name="Laroche J."/>
        </authorList>
    </citation>
    <scope>NUCLEOTIDE SEQUENCE [LARGE SCALE GENOMIC DNA]</scope>
    <source>
        <strain evidence="4 5">CCMP1005</strain>
    </source>
</reference>
<evidence type="ECO:0000313" key="4">
    <source>
        <dbReference type="EMBL" id="EJK58487.1"/>
    </source>
</evidence>
<dbReference type="EMBL" id="AGNL01025084">
    <property type="protein sequence ID" value="EJK58487.1"/>
    <property type="molecule type" value="Genomic_DNA"/>
</dbReference>
<dbReference type="AlphaFoldDB" id="K0SJ16"/>
<dbReference type="Pfam" id="PF13516">
    <property type="entry name" value="LRR_6"/>
    <property type="match status" value="1"/>
</dbReference>
<proteinExistence type="predicted"/>
<dbReference type="InterPro" id="IPR001611">
    <property type="entry name" value="Leu-rich_rpt"/>
</dbReference>
<sequence length="423" mass="46631">MNFSFTNLAEIIYKLGPAMINNNIAHLVVDECYLGVPGTIFLFNTLRDMNSLEELYVDCELDDGHGLVNDLNDTSMAECIPSLATCTGMRKLMLNGLSFSANSCAALRGVFPRMSALLELRLGGNSIDDECARALVQGLSDCKQIQSLSLSRNIISDDGLDVLILGLPTSVDMLDLGGNEITLARQLPLLRFKKLHLTWNALSHGGPGLIAKSLANHECRLESLTLNRCNIGNEGAAILAEGLGNNQRLIRMSLEDNNITQEGLNAFSSILCNPSSIDASYNSNHTIHDMGGYGAYGANIPQDVEILLELNSDPDKSRVAANKILQVHRHLDMRPFFGMELDLLPYVVAWLERFAESRPELKLSSIYEFVRAMPTKVTKGWGGRRRGRSVSSTVSVRVPRWIFPWVHVKHSVSRILGFSLCVN</sequence>
<organism evidence="4 5">
    <name type="scientific">Thalassiosira oceanica</name>
    <name type="common">Marine diatom</name>
    <dbReference type="NCBI Taxonomy" id="159749"/>
    <lineage>
        <taxon>Eukaryota</taxon>
        <taxon>Sar</taxon>
        <taxon>Stramenopiles</taxon>
        <taxon>Ochrophyta</taxon>
        <taxon>Bacillariophyta</taxon>
        <taxon>Coscinodiscophyceae</taxon>
        <taxon>Thalassiosirophycidae</taxon>
        <taxon>Thalassiosirales</taxon>
        <taxon>Thalassiosiraceae</taxon>
        <taxon>Thalassiosira</taxon>
    </lineage>
</organism>
<dbReference type="Gene3D" id="3.80.10.10">
    <property type="entry name" value="Ribonuclease Inhibitor"/>
    <property type="match status" value="2"/>
</dbReference>
<dbReference type="GO" id="GO:0005856">
    <property type="term" value="C:cytoskeleton"/>
    <property type="evidence" value="ECO:0007669"/>
    <property type="project" value="UniProtKB-SubCell"/>
</dbReference>
<comment type="caution">
    <text evidence="4">The sequence shown here is derived from an EMBL/GenBank/DDBJ whole genome shotgun (WGS) entry which is preliminary data.</text>
</comment>
<dbReference type="Proteomes" id="UP000266841">
    <property type="component" value="Unassembled WGS sequence"/>
</dbReference>
<dbReference type="eggNOG" id="ENOG502S496">
    <property type="taxonomic scope" value="Eukaryota"/>
</dbReference>
<evidence type="ECO:0000256" key="3">
    <source>
        <dbReference type="ARBA" id="ARBA00023212"/>
    </source>
</evidence>
<dbReference type="SMART" id="SM00368">
    <property type="entry name" value="LRR_RI"/>
    <property type="match status" value="4"/>
</dbReference>
<protein>
    <submittedName>
        <fullName evidence="4">Uncharacterized protein</fullName>
    </submittedName>
</protein>
<dbReference type="InterPro" id="IPR052410">
    <property type="entry name" value="DRC5"/>
</dbReference>